<dbReference type="KEGG" id="coy:HF329_13645"/>
<proteinExistence type="predicted"/>
<gene>
    <name evidence="2" type="ORF">HF329_13645</name>
</gene>
<organism evidence="2 3">
    <name type="scientific">Chitinophaga oryzae</name>
    <dbReference type="NCBI Taxonomy" id="2725414"/>
    <lineage>
        <taxon>Bacteria</taxon>
        <taxon>Pseudomonadati</taxon>
        <taxon>Bacteroidota</taxon>
        <taxon>Chitinophagia</taxon>
        <taxon>Chitinophagales</taxon>
        <taxon>Chitinophagaceae</taxon>
        <taxon>Chitinophaga</taxon>
    </lineage>
</organism>
<dbReference type="RefSeq" id="WP_168804562.1">
    <property type="nucleotide sequence ID" value="NZ_CP051205.1"/>
</dbReference>
<evidence type="ECO:0000313" key="3">
    <source>
        <dbReference type="Proteomes" id="UP000502421"/>
    </source>
</evidence>
<feature type="transmembrane region" description="Helical" evidence="1">
    <location>
        <begin position="12"/>
        <end position="33"/>
    </location>
</feature>
<keyword evidence="1" id="KW-1133">Transmembrane helix</keyword>
<dbReference type="EMBL" id="CP051205">
    <property type="protein sequence ID" value="QJB32313.1"/>
    <property type="molecule type" value="Genomic_DNA"/>
</dbReference>
<name>A0AAE7D8N4_9BACT</name>
<accession>A0AAE7D8N4</accession>
<dbReference type="AlphaFoldDB" id="A0AAE7D8N4"/>
<feature type="transmembrane region" description="Helical" evidence="1">
    <location>
        <begin position="45"/>
        <end position="63"/>
    </location>
</feature>
<sequence>MSKIFGRQLIDTLYNLIEGILYCFMLYKLYLNFSKNQFNSLDDTYLLLFIVLLGVLVFGLIYQNMPIRSLRMRINTVSKPGRDQKEREEKRYEHDNPNYYLNKLSYDYRKLATAVRNTAKLYLVAGLLIAIFGVYIFVSSFFQNLKAPSELNYIEKGFFVYVTRTSSLIFIELIAFFLLKQFRLTNDESRYYDSIKRQIEGHLLLNKLLDYYKIAPSAEIIDKFKIYENLDKLSNGETTIQLESVKSPDAFIELFKSVMDKIPSAPPSKPN</sequence>
<feature type="transmembrane region" description="Helical" evidence="1">
    <location>
        <begin position="158"/>
        <end position="179"/>
    </location>
</feature>
<evidence type="ECO:0000313" key="2">
    <source>
        <dbReference type="EMBL" id="QJB32313.1"/>
    </source>
</evidence>
<reference evidence="3" key="1">
    <citation type="submission" date="2020-04" db="EMBL/GenBank/DDBJ databases">
        <authorList>
            <person name="Kittiwongwattana C."/>
        </authorList>
    </citation>
    <scope>NUCLEOTIDE SEQUENCE [LARGE SCALE GENOMIC DNA]</scope>
    <source>
        <strain evidence="3">1310</strain>
    </source>
</reference>
<dbReference type="Proteomes" id="UP000502421">
    <property type="component" value="Chromosome"/>
</dbReference>
<protein>
    <submittedName>
        <fullName evidence="2">Uncharacterized protein</fullName>
    </submittedName>
</protein>
<keyword evidence="1" id="KW-0472">Membrane</keyword>
<keyword evidence="1" id="KW-0812">Transmembrane</keyword>
<feature type="transmembrane region" description="Helical" evidence="1">
    <location>
        <begin position="119"/>
        <end position="138"/>
    </location>
</feature>
<evidence type="ECO:0000256" key="1">
    <source>
        <dbReference type="SAM" id="Phobius"/>
    </source>
</evidence>